<dbReference type="Proteomes" id="UP000295252">
    <property type="component" value="Chromosome IV"/>
</dbReference>
<dbReference type="FunCoup" id="A0A068UJ57">
    <property type="interactions" value="590"/>
</dbReference>
<protein>
    <recommendedName>
        <fullName evidence="7">Beta-hexosaminidase</fullName>
        <ecNumber evidence="7">3.2.1.52</ecNumber>
    </recommendedName>
</protein>
<dbReference type="GO" id="GO:0004563">
    <property type="term" value="F:beta-N-acetylhexosaminidase activity"/>
    <property type="evidence" value="ECO:0007669"/>
    <property type="project" value="UniProtKB-EC"/>
</dbReference>
<dbReference type="InterPro" id="IPR029018">
    <property type="entry name" value="Hex-like_dom2"/>
</dbReference>
<evidence type="ECO:0000259" key="10">
    <source>
        <dbReference type="Pfam" id="PF00728"/>
    </source>
</evidence>
<evidence type="ECO:0000256" key="4">
    <source>
        <dbReference type="ARBA" id="ARBA00022801"/>
    </source>
</evidence>
<dbReference type="Gramene" id="CDP07653">
    <property type="protein sequence ID" value="CDP07653"/>
    <property type="gene ID" value="GSCOC_T00024976001"/>
</dbReference>
<feature type="active site" description="Proton donor" evidence="8">
    <location>
        <position position="338"/>
    </location>
</feature>
<keyword evidence="5" id="KW-0325">Glycoprotein</keyword>
<keyword evidence="6 7" id="KW-0326">Glycosidase</keyword>
<sequence length="583" mass="65069">MGAAIGIPLTFLLILAFFITLSPQISAVSYPINVWPKPTAFSWPQPQITLLSPNFKIHFPLNPYLHQAANRYRKQFIEEHYNPLVVPHLNLTSSPPLKSLTITVTDDSAPLTHGVNESYTLTIPSPEQSTTATLTAETVWGAMRGLETLSQLIFGNPSRVACDLYIHDEPLFHHRGVMLDTSRNFYGVSDLQRLIRALSMNKLNVFHWHITDSQSFPLVLPSEPELAGKGAYGEEMKYSPEDVKRVVEFGMRYGVRVVPEIDMPAHTGSWALAYPDIVTCANMMWWPAGVDWTDHLAAEPGTGQLNPLSPNAYKVAKNVIHDVVSMFPDSYYHGGADEIAPNCWITDPEIQAFVAKNGTLSRLLEIFVDSTLRYIISLNRTVVYWEDVLLDASVNVSPSLLPPENVIFQTWNNGPSNTKKLTEAGYRVIVSSADYYYLDCGHGGWVGNDTRYDQPPGTDIGDGGSWCAPFKTWQTIYNYDITYGLNESAANLVLGGEVALWSEQADSTVLDSRIWPRASAMAEALWSGNRDATGRKRYAEATDRLNEWRNRMVTRGIAAEPIQPLWCIRNPGMCNTVHPFLAS</sequence>
<dbReference type="Pfam" id="PF00728">
    <property type="entry name" value="Glyco_hydro_20"/>
    <property type="match status" value="1"/>
</dbReference>
<feature type="signal peptide" evidence="9">
    <location>
        <begin position="1"/>
        <end position="27"/>
    </location>
</feature>
<dbReference type="SUPFAM" id="SSF55545">
    <property type="entry name" value="beta-N-acetylhexosaminidase-like domain"/>
    <property type="match status" value="1"/>
</dbReference>
<name>A0A068UJ57_COFCA</name>
<organism evidence="12 13">
    <name type="scientific">Coffea canephora</name>
    <name type="common">Robusta coffee</name>
    <dbReference type="NCBI Taxonomy" id="49390"/>
    <lineage>
        <taxon>Eukaryota</taxon>
        <taxon>Viridiplantae</taxon>
        <taxon>Streptophyta</taxon>
        <taxon>Embryophyta</taxon>
        <taxon>Tracheophyta</taxon>
        <taxon>Spermatophyta</taxon>
        <taxon>Magnoliopsida</taxon>
        <taxon>eudicotyledons</taxon>
        <taxon>Gunneridae</taxon>
        <taxon>Pentapetalae</taxon>
        <taxon>asterids</taxon>
        <taxon>lamiids</taxon>
        <taxon>Gentianales</taxon>
        <taxon>Rubiaceae</taxon>
        <taxon>Ixoroideae</taxon>
        <taxon>Gardenieae complex</taxon>
        <taxon>Bertiereae - Coffeeae clade</taxon>
        <taxon>Coffeeae</taxon>
        <taxon>Coffea</taxon>
    </lineage>
</organism>
<evidence type="ECO:0000256" key="5">
    <source>
        <dbReference type="ARBA" id="ARBA00023180"/>
    </source>
</evidence>
<proteinExistence type="inferred from homology"/>
<feature type="domain" description="Beta-hexosaminidase eukaryotic type N-terminal" evidence="11">
    <location>
        <begin position="34"/>
        <end position="152"/>
    </location>
</feature>
<accession>A0A068UJ57</accession>
<dbReference type="GO" id="GO:0016020">
    <property type="term" value="C:membrane"/>
    <property type="evidence" value="ECO:0007669"/>
    <property type="project" value="TreeGrafter"/>
</dbReference>
<evidence type="ECO:0000256" key="1">
    <source>
        <dbReference type="ARBA" id="ARBA00001231"/>
    </source>
</evidence>
<dbReference type="PANTHER" id="PTHR22600:SF26">
    <property type="entry name" value="BETA-N-ACETYLHEXOSAMINIDASE"/>
    <property type="match status" value="1"/>
</dbReference>
<dbReference type="InterPro" id="IPR029019">
    <property type="entry name" value="HEX_eukaryotic_N"/>
</dbReference>
<evidence type="ECO:0000256" key="6">
    <source>
        <dbReference type="ARBA" id="ARBA00023295"/>
    </source>
</evidence>
<comment type="catalytic activity">
    <reaction evidence="1 7">
        <text>Hydrolysis of terminal non-reducing N-acetyl-D-hexosamine residues in N-acetyl-beta-D-hexosaminides.</text>
        <dbReference type="EC" id="3.2.1.52"/>
    </reaction>
</comment>
<evidence type="ECO:0000256" key="3">
    <source>
        <dbReference type="ARBA" id="ARBA00022729"/>
    </source>
</evidence>
<evidence type="ECO:0000313" key="13">
    <source>
        <dbReference type="Proteomes" id="UP000295252"/>
    </source>
</evidence>
<keyword evidence="4 7" id="KW-0378">Hydrolase</keyword>
<evidence type="ECO:0000256" key="2">
    <source>
        <dbReference type="ARBA" id="ARBA00006285"/>
    </source>
</evidence>
<dbReference type="CDD" id="cd06562">
    <property type="entry name" value="GH20_HexA_HexB-like"/>
    <property type="match status" value="1"/>
</dbReference>
<feature type="chain" id="PRO_5001658015" description="Beta-hexosaminidase" evidence="9">
    <location>
        <begin position="28"/>
        <end position="583"/>
    </location>
</feature>
<dbReference type="OrthoDB" id="428480at2759"/>
<feature type="domain" description="Glycoside hydrolase family 20 catalytic" evidence="10">
    <location>
        <begin position="172"/>
        <end position="528"/>
    </location>
</feature>
<dbReference type="InterPro" id="IPR025705">
    <property type="entry name" value="Beta_hexosaminidase_sua/sub"/>
</dbReference>
<dbReference type="Gene3D" id="3.30.379.10">
    <property type="entry name" value="Chitobiase/beta-hexosaminidase domain 2-like"/>
    <property type="match status" value="1"/>
</dbReference>
<dbReference type="EMBL" id="HG739111">
    <property type="protein sequence ID" value="CDP07653.1"/>
    <property type="molecule type" value="Genomic_DNA"/>
</dbReference>
<evidence type="ECO:0000313" key="12">
    <source>
        <dbReference type="EMBL" id="CDP07653.1"/>
    </source>
</evidence>
<evidence type="ECO:0000259" key="11">
    <source>
        <dbReference type="Pfam" id="PF14845"/>
    </source>
</evidence>
<reference evidence="13" key="1">
    <citation type="journal article" date="2014" name="Science">
        <title>The coffee genome provides insight into the convergent evolution of caffeine biosynthesis.</title>
        <authorList>
            <person name="Denoeud F."/>
            <person name="Carretero-Paulet L."/>
            <person name="Dereeper A."/>
            <person name="Droc G."/>
            <person name="Guyot R."/>
            <person name="Pietrella M."/>
            <person name="Zheng C."/>
            <person name="Alberti A."/>
            <person name="Anthony F."/>
            <person name="Aprea G."/>
            <person name="Aury J.M."/>
            <person name="Bento P."/>
            <person name="Bernard M."/>
            <person name="Bocs S."/>
            <person name="Campa C."/>
            <person name="Cenci A."/>
            <person name="Combes M.C."/>
            <person name="Crouzillat D."/>
            <person name="Da Silva C."/>
            <person name="Daddiego L."/>
            <person name="De Bellis F."/>
            <person name="Dussert S."/>
            <person name="Garsmeur O."/>
            <person name="Gayraud T."/>
            <person name="Guignon V."/>
            <person name="Jahn K."/>
            <person name="Jamilloux V."/>
            <person name="Joet T."/>
            <person name="Labadie K."/>
            <person name="Lan T."/>
            <person name="Leclercq J."/>
            <person name="Lepelley M."/>
            <person name="Leroy T."/>
            <person name="Li L.T."/>
            <person name="Librado P."/>
            <person name="Lopez L."/>
            <person name="Munoz A."/>
            <person name="Noel B."/>
            <person name="Pallavicini A."/>
            <person name="Perrotta G."/>
            <person name="Poncet V."/>
            <person name="Pot D."/>
            <person name="Priyono X."/>
            <person name="Rigoreau M."/>
            <person name="Rouard M."/>
            <person name="Rozas J."/>
            <person name="Tranchant-Dubreuil C."/>
            <person name="VanBuren R."/>
            <person name="Zhang Q."/>
            <person name="Andrade A.C."/>
            <person name="Argout X."/>
            <person name="Bertrand B."/>
            <person name="de Kochko A."/>
            <person name="Graziosi G."/>
            <person name="Henry R.J."/>
            <person name="Jayarama X."/>
            <person name="Ming R."/>
            <person name="Nagai C."/>
            <person name="Rounsley S."/>
            <person name="Sankoff D."/>
            <person name="Giuliano G."/>
            <person name="Albert V.A."/>
            <person name="Wincker P."/>
            <person name="Lashermes P."/>
        </authorList>
    </citation>
    <scope>NUCLEOTIDE SEQUENCE [LARGE SCALE GENOMIC DNA]</scope>
    <source>
        <strain evidence="13">cv. DH200-94</strain>
    </source>
</reference>
<dbReference type="InterPro" id="IPR015883">
    <property type="entry name" value="Glyco_hydro_20_cat"/>
</dbReference>
<dbReference type="Gene3D" id="3.20.20.80">
    <property type="entry name" value="Glycosidases"/>
    <property type="match status" value="1"/>
</dbReference>
<dbReference type="AlphaFoldDB" id="A0A068UJ57"/>
<dbReference type="InParanoid" id="A0A068UJ57"/>
<dbReference type="STRING" id="49390.A0A068UJ57"/>
<evidence type="ECO:0000256" key="8">
    <source>
        <dbReference type="PIRSR" id="PIRSR001093-1"/>
    </source>
</evidence>
<dbReference type="GO" id="GO:0030203">
    <property type="term" value="P:glycosaminoglycan metabolic process"/>
    <property type="evidence" value="ECO:0007669"/>
    <property type="project" value="TreeGrafter"/>
</dbReference>
<evidence type="ECO:0000256" key="9">
    <source>
        <dbReference type="SAM" id="SignalP"/>
    </source>
</evidence>
<dbReference type="PANTHER" id="PTHR22600">
    <property type="entry name" value="BETA-HEXOSAMINIDASE"/>
    <property type="match status" value="1"/>
</dbReference>
<keyword evidence="13" id="KW-1185">Reference proteome</keyword>
<dbReference type="PIRSF" id="PIRSF001093">
    <property type="entry name" value="B-hxosamndse_ab_euk"/>
    <property type="match status" value="1"/>
</dbReference>
<dbReference type="PhylomeDB" id="A0A068UJ57"/>
<gene>
    <name evidence="12" type="ORF">GSCOC_T00024976001</name>
</gene>
<dbReference type="SUPFAM" id="SSF51445">
    <property type="entry name" value="(Trans)glycosidases"/>
    <property type="match status" value="1"/>
</dbReference>
<dbReference type="EC" id="3.2.1.52" evidence="7"/>
<keyword evidence="3 9" id="KW-0732">Signal</keyword>
<dbReference type="OMA" id="KMWPRAA"/>
<dbReference type="InterPro" id="IPR017853">
    <property type="entry name" value="GH"/>
</dbReference>
<dbReference type="GO" id="GO:0005975">
    <property type="term" value="P:carbohydrate metabolic process"/>
    <property type="evidence" value="ECO:0007669"/>
    <property type="project" value="InterPro"/>
</dbReference>
<comment type="similarity">
    <text evidence="2 7">Belongs to the glycosyl hydrolase 20 family.</text>
</comment>
<dbReference type="PRINTS" id="PR00738">
    <property type="entry name" value="GLHYDRLASE20"/>
</dbReference>
<dbReference type="Pfam" id="PF14845">
    <property type="entry name" value="Glycohydro_20b2"/>
    <property type="match status" value="1"/>
</dbReference>
<evidence type="ECO:0000256" key="7">
    <source>
        <dbReference type="PIRNR" id="PIRNR001093"/>
    </source>
</evidence>
<dbReference type="FunFam" id="3.20.20.80:FF:000063">
    <property type="entry name" value="Beta-hexosaminidase"/>
    <property type="match status" value="1"/>
</dbReference>